<accession>A0ABP0C304</accession>
<reference evidence="2 3" key="1">
    <citation type="submission" date="2024-01" db="EMBL/GenBank/DDBJ databases">
        <authorList>
            <person name="Allen C."/>
            <person name="Tagirdzhanova G."/>
        </authorList>
    </citation>
    <scope>NUCLEOTIDE SEQUENCE [LARGE SCALE GENOMIC DNA]</scope>
</reference>
<evidence type="ECO:0000313" key="2">
    <source>
        <dbReference type="EMBL" id="CAK7226218.1"/>
    </source>
</evidence>
<organism evidence="2 3">
    <name type="scientific">Sporothrix curviconia</name>
    <dbReference type="NCBI Taxonomy" id="1260050"/>
    <lineage>
        <taxon>Eukaryota</taxon>
        <taxon>Fungi</taxon>
        <taxon>Dikarya</taxon>
        <taxon>Ascomycota</taxon>
        <taxon>Pezizomycotina</taxon>
        <taxon>Sordariomycetes</taxon>
        <taxon>Sordariomycetidae</taxon>
        <taxon>Ophiostomatales</taxon>
        <taxon>Ophiostomataceae</taxon>
        <taxon>Sporothrix</taxon>
    </lineage>
</organism>
<dbReference type="Proteomes" id="UP001642405">
    <property type="component" value="Unassembled WGS sequence"/>
</dbReference>
<name>A0ABP0C304_9PEZI</name>
<evidence type="ECO:0000313" key="3">
    <source>
        <dbReference type="Proteomes" id="UP001642405"/>
    </source>
</evidence>
<evidence type="ECO:0000256" key="1">
    <source>
        <dbReference type="SAM" id="MobiDB-lite"/>
    </source>
</evidence>
<protein>
    <submittedName>
        <fullName evidence="2">Uncharacterized protein</fullName>
    </submittedName>
</protein>
<feature type="region of interest" description="Disordered" evidence="1">
    <location>
        <begin position="1"/>
        <end position="25"/>
    </location>
</feature>
<feature type="region of interest" description="Disordered" evidence="1">
    <location>
        <begin position="38"/>
        <end position="67"/>
    </location>
</feature>
<comment type="caution">
    <text evidence="2">The sequence shown here is derived from an EMBL/GenBank/DDBJ whole genome shotgun (WGS) entry which is preliminary data.</text>
</comment>
<keyword evidence="3" id="KW-1185">Reference proteome</keyword>
<feature type="compositionally biased region" description="Basic and acidic residues" evidence="1">
    <location>
        <begin position="1"/>
        <end position="15"/>
    </location>
</feature>
<proteinExistence type="predicted"/>
<dbReference type="EMBL" id="CAWUHB010000035">
    <property type="protein sequence ID" value="CAK7226218.1"/>
    <property type="molecule type" value="Genomic_DNA"/>
</dbReference>
<gene>
    <name evidence="2" type="ORF">SCUCBS95973_006125</name>
</gene>
<sequence length="149" mass="16388">MGKKDSSGLSDDSKSTRTTSTTTSGFIVKARKNGILIPTYSKPPMNLDDLRKQQAKSRGTASPPESAYENYVNQVDRAGNEATLVAVASNKLLKEYTDKGYNSTYDRAFTNLPKNIGFNNGLSAPQPDFIEGLELEEYYPFPVDEPLPI</sequence>